<organism evidence="1 2">
    <name type="scientific">Amygdalobacter nucleatus</name>
    <dbReference type="NCBI Taxonomy" id="3029274"/>
    <lineage>
        <taxon>Bacteria</taxon>
        <taxon>Bacillati</taxon>
        <taxon>Bacillota</taxon>
        <taxon>Clostridia</taxon>
        <taxon>Eubacteriales</taxon>
        <taxon>Oscillospiraceae</taxon>
        <taxon>Amygdalobacter</taxon>
    </lineage>
</organism>
<accession>A0A133YFV5</accession>
<dbReference type="Proteomes" id="UP000070080">
    <property type="component" value="Unassembled WGS sequence"/>
</dbReference>
<dbReference type="AlphaFoldDB" id="A0A133YFV5"/>
<gene>
    <name evidence="1" type="ORF">HMPREF1872_00512</name>
</gene>
<proteinExistence type="predicted"/>
<dbReference type="EMBL" id="LSCV01000008">
    <property type="protein sequence ID" value="KXB42037.1"/>
    <property type="molecule type" value="Genomic_DNA"/>
</dbReference>
<dbReference type="PATRIC" id="fig|1497955.3.peg.492"/>
<reference evidence="2" key="1">
    <citation type="submission" date="2016-01" db="EMBL/GenBank/DDBJ databases">
        <authorList>
            <person name="Mitreva M."/>
            <person name="Pepin K.H."/>
            <person name="Mihindukulasuriya K.A."/>
            <person name="Fulton R."/>
            <person name="Fronick C."/>
            <person name="O'Laughlin M."/>
            <person name="Miner T."/>
            <person name="Herter B."/>
            <person name="Rosa B.A."/>
            <person name="Cordes M."/>
            <person name="Tomlinson C."/>
            <person name="Wollam A."/>
            <person name="Palsikar V.B."/>
            <person name="Mardis E.R."/>
            <person name="Wilson R.K."/>
        </authorList>
    </citation>
    <scope>NUCLEOTIDE SEQUENCE [LARGE SCALE GENOMIC DNA]</scope>
    <source>
        <strain evidence="2">KA00274</strain>
    </source>
</reference>
<evidence type="ECO:0000313" key="2">
    <source>
        <dbReference type="Proteomes" id="UP000070080"/>
    </source>
</evidence>
<evidence type="ECO:0000313" key="1">
    <source>
        <dbReference type="EMBL" id="KXB42037.1"/>
    </source>
</evidence>
<dbReference type="RefSeq" id="WP_066713511.1">
    <property type="nucleotide sequence ID" value="NZ_JARFNM010000001.1"/>
</dbReference>
<protein>
    <recommendedName>
        <fullName evidence="3">DNA primase</fullName>
    </recommendedName>
</protein>
<dbReference type="STRING" id="1497955.HMPREF1872_00512"/>
<keyword evidence="2" id="KW-1185">Reference proteome</keyword>
<name>A0A133YFV5_9FIRM</name>
<dbReference type="OrthoDB" id="9763644at2"/>
<sequence>MINREKYIENIPQDLKDRSQWLWFKRVVNVDRHGMKKVIKIPVSPITLKSNFWNQKENWADFETAVNNLKSSGCDGLSFVLSKDDPFVCIDLDDVDNKKLEMFINDFNDTYIEVSQSGRGLHIFAKGKMEKNFNNQLEKVEMYQENRCIAMTGNIYKFNDFVANKVLLKQKELDKYYKLFFPKRSVREVIRKYQEAAECVPDSDTVIETMCRYNAKAKALFEGSYTSGDASKDDFSLLLFLNSFTHGNAEMMKEIFLKSALNRMGDRSKRSTEKGYLKYLEDSISKAIQGGNKRYWDYNYHRSKGGYSLE</sequence>
<comment type="caution">
    <text evidence="1">The sequence shown here is derived from an EMBL/GenBank/DDBJ whole genome shotgun (WGS) entry which is preliminary data.</text>
</comment>
<evidence type="ECO:0008006" key="3">
    <source>
        <dbReference type="Google" id="ProtNLM"/>
    </source>
</evidence>